<feature type="transmembrane region" description="Helical" evidence="1">
    <location>
        <begin position="170"/>
        <end position="197"/>
    </location>
</feature>
<dbReference type="EMBL" id="CP011232">
    <property type="protein sequence ID" value="AKI98241.1"/>
    <property type="molecule type" value="Genomic_DNA"/>
</dbReference>
<keyword evidence="1" id="KW-0812">Transmembrane</keyword>
<keyword evidence="3" id="KW-1185">Reference proteome</keyword>
<dbReference type="PATRIC" id="fig|1330330.3.peg.780"/>
<dbReference type="PANTHER" id="PTHR37308:SF1">
    <property type="entry name" value="POLYPRENYL-PHOSPHATE TRANSPORTER"/>
    <property type="match status" value="1"/>
</dbReference>
<reference evidence="2 3" key="1">
    <citation type="submission" date="2015-04" db="EMBL/GenBank/DDBJ databases">
        <title>Complete Genome Sequence of Kosmotoga pacifica SLHLJ1.</title>
        <authorList>
            <person name="Jiang L.J."/>
            <person name="Shao Z.Z."/>
            <person name="Jebbar M."/>
        </authorList>
    </citation>
    <scope>NUCLEOTIDE SEQUENCE [LARGE SCALE GENOMIC DNA]</scope>
    <source>
        <strain evidence="2 3">SLHLJ1</strain>
    </source>
</reference>
<keyword evidence="1" id="KW-1133">Transmembrane helix</keyword>
<evidence type="ECO:0000256" key="1">
    <source>
        <dbReference type="SAM" id="Phobius"/>
    </source>
</evidence>
<evidence type="ECO:0000313" key="2">
    <source>
        <dbReference type="EMBL" id="AKI98241.1"/>
    </source>
</evidence>
<dbReference type="PANTHER" id="PTHR37308">
    <property type="entry name" value="INTEGRAL MEMBRANE PROTEIN"/>
    <property type="match status" value="1"/>
</dbReference>
<gene>
    <name evidence="2" type="ORF">IX53_03885</name>
</gene>
<proteinExistence type="predicted"/>
<feature type="transmembrane region" description="Helical" evidence="1">
    <location>
        <begin position="234"/>
        <end position="253"/>
    </location>
</feature>
<name>A0A0G2ZDW9_9BACT</name>
<dbReference type="STRING" id="1330330.IX53_03885"/>
<feature type="transmembrane region" description="Helical" evidence="1">
    <location>
        <begin position="44"/>
        <end position="63"/>
    </location>
</feature>
<accession>A0A0G2ZDW9</accession>
<feature type="transmembrane region" description="Helical" evidence="1">
    <location>
        <begin position="75"/>
        <end position="93"/>
    </location>
</feature>
<feature type="transmembrane region" description="Helical" evidence="1">
    <location>
        <begin position="99"/>
        <end position="119"/>
    </location>
</feature>
<dbReference type="Pfam" id="PF04018">
    <property type="entry name" value="VCA0040-like"/>
    <property type="match status" value="1"/>
</dbReference>
<organism evidence="2 3">
    <name type="scientific">Kosmotoga pacifica</name>
    <dbReference type="NCBI Taxonomy" id="1330330"/>
    <lineage>
        <taxon>Bacteria</taxon>
        <taxon>Thermotogati</taxon>
        <taxon>Thermotogota</taxon>
        <taxon>Thermotogae</taxon>
        <taxon>Kosmotogales</taxon>
        <taxon>Kosmotogaceae</taxon>
        <taxon>Kosmotoga</taxon>
    </lineage>
</organism>
<dbReference type="Proteomes" id="UP000035159">
    <property type="component" value="Chromosome"/>
</dbReference>
<keyword evidence="1" id="KW-0472">Membrane</keyword>
<evidence type="ECO:0000313" key="3">
    <source>
        <dbReference type="Proteomes" id="UP000035159"/>
    </source>
</evidence>
<protein>
    <recommendedName>
        <fullName evidence="4">DUF368 domain-containing protein</fullName>
    </recommendedName>
</protein>
<feature type="transmembrane region" description="Helical" evidence="1">
    <location>
        <begin position="140"/>
        <end position="164"/>
    </location>
</feature>
<dbReference type="AlphaFoldDB" id="A0A0G2ZDW9"/>
<evidence type="ECO:0008006" key="4">
    <source>
        <dbReference type="Google" id="ProtNLM"/>
    </source>
</evidence>
<dbReference type="InterPro" id="IPR007163">
    <property type="entry name" value="VCA0040-like"/>
</dbReference>
<dbReference type="KEGG" id="kpf:IX53_03885"/>
<sequence length="269" mass="29171">MGIANLIPGVSAGTVALLGGIYDELIRSINNLLSLRFTRHGFKFLLEVVAGIAIGIIGFSNLIELTIEKFPSATYGAFAGLVIGGVPVVFSQSTKKTKWYWLCFIFGVLVVIFLALLGGSADNDVNNVLKHSPARFLYDIFAGMMGASSMILPGVSGAFILLLLGEYHRAIAAINAMDAYIILFMGGGIVLGITFMSKLLNFLLERKRAATFMFLTGLMVGSIPDLLLRPPELVWSQLLAGILFGTMFSLYFSKLGKKMEMKRSHEGTI</sequence>